<evidence type="ECO:0000256" key="1">
    <source>
        <dbReference type="PROSITE-ProRule" id="PRU00152"/>
    </source>
</evidence>
<reference evidence="7" key="1">
    <citation type="submission" date="2025-08" db="UniProtKB">
        <authorList>
            <consortium name="RefSeq"/>
        </authorList>
    </citation>
    <scope>IDENTIFICATION</scope>
    <source>
        <tissue evidence="7">Gonads</tissue>
    </source>
</reference>
<dbReference type="PROSITE" id="PS50095">
    <property type="entry name" value="PLAT"/>
    <property type="match status" value="1"/>
</dbReference>
<comment type="caution">
    <text evidence="1">Lacks conserved residue(s) required for the propagation of feature annotation.</text>
</comment>
<feature type="active site" evidence="2">
    <location>
        <position position="242"/>
    </location>
</feature>
<dbReference type="GO" id="GO:0004222">
    <property type="term" value="F:metalloendopeptidase activity"/>
    <property type="evidence" value="ECO:0007669"/>
    <property type="project" value="UniProtKB-UniRule"/>
</dbReference>
<dbReference type="KEGG" id="lak:106157643"/>
<dbReference type="EC" id="3.4.24.-" evidence="3"/>
<comment type="cofactor">
    <cofactor evidence="2 3">
        <name>Zn(2+)</name>
        <dbReference type="ChEBI" id="CHEBI:29105"/>
    </cofactor>
    <text evidence="2 3">Binds 1 zinc ion per subunit.</text>
</comment>
<keyword evidence="2 3" id="KW-0645">Protease</keyword>
<dbReference type="InterPro" id="IPR034035">
    <property type="entry name" value="Astacin-like_dom"/>
</dbReference>
<name>A0A1S3HRZ5_LINAN</name>
<dbReference type="PANTHER" id="PTHR10127:SF901">
    <property type="entry name" value="METALLOENDOPEPTIDASE"/>
    <property type="match status" value="1"/>
</dbReference>
<keyword evidence="2 3" id="KW-0378">Hydrolase</keyword>
<dbReference type="CDD" id="cd04280">
    <property type="entry name" value="ZnMc_astacin_like"/>
    <property type="match status" value="1"/>
</dbReference>
<dbReference type="Pfam" id="PF01477">
    <property type="entry name" value="PLAT"/>
    <property type="match status" value="1"/>
</dbReference>
<evidence type="ECO:0000259" key="5">
    <source>
        <dbReference type="PROSITE" id="PS51864"/>
    </source>
</evidence>
<dbReference type="InterPro" id="IPR006026">
    <property type="entry name" value="Peptidase_Metallo"/>
</dbReference>
<dbReference type="GO" id="GO:0006508">
    <property type="term" value="P:proteolysis"/>
    <property type="evidence" value="ECO:0007669"/>
    <property type="project" value="UniProtKB-KW"/>
</dbReference>
<protein>
    <recommendedName>
        <fullName evidence="3">Metalloendopeptidase</fullName>
        <ecNumber evidence="3">3.4.24.-</ecNumber>
    </recommendedName>
</protein>
<dbReference type="PROSITE" id="PS51864">
    <property type="entry name" value="ASTACIN"/>
    <property type="match status" value="1"/>
</dbReference>
<keyword evidence="6" id="KW-1185">Reference proteome</keyword>
<organism evidence="6 7">
    <name type="scientific">Lingula anatina</name>
    <name type="common">Brachiopod</name>
    <name type="synonym">Lingula unguis</name>
    <dbReference type="NCBI Taxonomy" id="7574"/>
    <lineage>
        <taxon>Eukaryota</taxon>
        <taxon>Metazoa</taxon>
        <taxon>Spiralia</taxon>
        <taxon>Lophotrochozoa</taxon>
        <taxon>Brachiopoda</taxon>
        <taxon>Linguliformea</taxon>
        <taxon>Lingulata</taxon>
        <taxon>Lingulida</taxon>
        <taxon>Linguloidea</taxon>
        <taxon>Lingulidae</taxon>
        <taxon>Lingula</taxon>
    </lineage>
</organism>
<dbReference type="Pfam" id="PF01400">
    <property type="entry name" value="Astacin"/>
    <property type="match status" value="1"/>
</dbReference>
<evidence type="ECO:0000313" key="7">
    <source>
        <dbReference type="RefSeq" id="XP_013388812.1"/>
    </source>
</evidence>
<dbReference type="GeneID" id="106157643"/>
<dbReference type="RefSeq" id="XP_013388812.1">
    <property type="nucleotide sequence ID" value="XM_013533358.1"/>
</dbReference>
<evidence type="ECO:0000256" key="3">
    <source>
        <dbReference type="RuleBase" id="RU361183"/>
    </source>
</evidence>
<dbReference type="PRINTS" id="PR00480">
    <property type="entry name" value="ASTACIN"/>
</dbReference>
<gene>
    <name evidence="7" type="primary">LOC106157643</name>
</gene>
<dbReference type="InterPro" id="IPR036392">
    <property type="entry name" value="PLAT/LH2_dom_sf"/>
</dbReference>
<feature type="domain" description="Peptidase M12A" evidence="5">
    <location>
        <begin position="147"/>
        <end position="343"/>
    </location>
</feature>
<evidence type="ECO:0000313" key="6">
    <source>
        <dbReference type="Proteomes" id="UP000085678"/>
    </source>
</evidence>
<proteinExistence type="predicted"/>
<dbReference type="AlphaFoldDB" id="A0A1S3HRZ5"/>
<dbReference type="InParanoid" id="A0A1S3HRZ5"/>
<dbReference type="InterPro" id="IPR001506">
    <property type="entry name" value="Peptidase_M12A"/>
</dbReference>
<dbReference type="SUPFAM" id="SSF55486">
    <property type="entry name" value="Metalloproteases ('zincins'), catalytic domain"/>
    <property type="match status" value="1"/>
</dbReference>
<dbReference type="PANTHER" id="PTHR10127">
    <property type="entry name" value="DISCOIDIN, CUB, EGF, LAMININ , AND ZINC METALLOPROTEASE DOMAIN CONTAINING"/>
    <property type="match status" value="1"/>
</dbReference>
<dbReference type="SUPFAM" id="SSF49723">
    <property type="entry name" value="Lipase/lipooxygenase domain (PLAT/LH2 domain)"/>
    <property type="match status" value="1"/>
</dbReference>
<dbReference type="SMART" id="SM00235">
    <property type="entry name" value="ZnMc"/>
    <property type="match status" value="1"/>
</dbReference>
<accession>A0A1S3HRZ5</accession>
<dbReference type="OrthoDB" id="291007at2759"/>
<dbReference type="Gene3D" id="2.60.60.20">
    <property type="entry name" value="PLAT/LH2 domain"/>
    <property type="match status" value="1"/>
</dbReference>
<dbReference type="InterPro" id="IPR024079">
    <property type="entry name" value="MetalloPept_cat_dom_sf"/>
</dbReference>
<dbReference type="Gene3D" id="3.40.390.10">
    <property type="entry name" value="Collagenase (Catalytic Domain)"/>
    <property type="match status" value="1"/>
</dbReference>
<keyword evidence="2 3" id="KW-0482">Metalloprotease</keyword>
<keyword evidence="2 3" id="KW-0479">Metal-binding</keyword>
<evidence type="ECO:0000259" key="4">
    <source>
        <dbReference type="PROSITE" id="PS50095"/>
    </source>
</evidence>
<dbReference type="GO" id="GO:0008270">
    <property type="term" value="F:zinc ion binding"/>
    <property type="evidence" value="ECO:0007669"/>
    <property type="project" value="UniProtKB-UniRule"/>
</dbReference>
<feature type="binding site" evidence="2">
    <location>
        <position position="241"/>
    </location>
    <ligand>
        <name>Zn(2+)</name>
        <dbReference type="ChEBI" id="CHEBI:29105"/>
        <note>catalytic</note>
    </ligand>
</feature>
<feature type="binding site" evidence="2">
    <location>
        <position position="245"/>
    </location>
    <ligand>
        <name>Zn(2+)</name>
        <dbReference type="ChEBI" id="CHEBI:29105"/>
        <note>catalytic</note>
    </ligand>
</feature>
<sequence>MSPRAVTLCYFQVYHFATEALVIKMKEVFLHLCLVVFLVHGGHPKAISDTRSEGLAEDELGKLLALRENFANGIQTLKEKSSDEVANVVALLRNEVAKDQELERQAEYKRYLDSLKEGDFHEGDILVDKELLAMLRDDVSDAPAEKRQMTSRANRKWRKSGNDVIIPYTMAAGGSASSAFQLAINSLSMLTCVKFQHRTNHRDYIKVTGDGSSCFSPYGRQGGMQTLNLGNGCYSKGTVLHEILHAIGFFHEQSRPDRDNYVTINYRNIKSGMSSQFAKKRSWEVTTKGQPYDFQSLMHYRNTEFSANGQKTIQAKANPSMTLGNDDLSATDVDKINLFYGCPQARWKMDDFVIQVKTSSSWFSGTDAKVYMELFWADGVNSGEFPVQGEFERWSVDTMELYLPNESNLSKINIRQDGTGFGSDWKLDRVTIEDKTRSTRYECYCDCWLDNTLAKSIVCNRL</sequence>
<evidence type="ECO:0000256" key="2">
    <source>
        <dbReference type="PROSITE-ProRule" id="PRU01211"/>
    </source>
</evidence>
<dbReference type="Proteomes" id="UP000085678">
    <property type="component" value="Unplaced"/>
</dbReference>
<feature type="domain" description="PLAT" evidence="4">
    <location>
        <begin position="350"/>
        <end position="462"/>
    </location>
</feature>
<feature type="binding site" evidence="2">
    <location>
        <position position="251"/>
    </location>
    <ligand>
        <name>Zn(2+)</name>
        <dbReference type="ChEBI" id="CHEBI:29105"/>
        <note>catalytic</note>
    </ligand>
</feature>
<dbReference type="InterPro" id="IPR001024">
    <property type="entry name" value="PLAT/LH2_dom"/>
</dbReference>
<keyword evidence="2 3" id="KW-0862">Zinc</keyword>